<protein>
    <recommendedName>
        <fullName evidence="4">Ribosomal protein L34Ae</fullName>
    </recommendedName>
</protein>
<dbReference type="Pfam" id="PF07891">
    <property type="entry name" value="DUF1666"/>
    <property type="match status" value="1"/>
</dbReference>
<comment type="caution">
    <text evidence="2">The sequence shown here is derived from an EMBL/GenBank/DDBJ whole genome shotgun (WGS) entry which is preliminary data.</text>
</comment>
<dbReference type="PANTHER" id="PTHR46702">
    <property type="entry name" value="DNA LIGASE (DUF1666)-RELATED"/>
    <property type="match status" value="1"/>
</dbReference>
<dbReference type="Proteomes" id="UP001632038">
    <property type="component" value="Unassembled WGS sequence"/>
</dbReference>
<feature type="region of interest" description="Disordered" evidence="1">
    <location>
        <begin position="73"/>
        <end position="98"/>
    </location>
</feature>
<organism evidence="2 3">
    <name type="scientific">Castilleja foliolosa</name>
    <dbReference type="NCBI Taxonomy" id="1961234"/>
    <lineage>
        <taxon>Eukaryota</taxon>
        <taxon>Viridiplantae</taxon>
        <taxon>Streptophyta</taxon>
        <taxon>Embryophyta</taxon>
        <taxon>Tracheophyta</taxon>
        <taxon>Spermatophyta</taxon>
        <taxon>Magnoliopsida</taxon>
        <taxon>eudicotyledons</taxon>
        <taxon>Gunneridae</taxon>
        <taxon>Pentapetalae</taxon>
        <taxon>asterids</taxon>
        <taxon>lamiids</taxon>
        <taxon>Lamiales</taxon>
        <taxon>Orobanchaceae</taxon>
        <taxon>Pedicularideae</taxon>
        <taxon>Castillejinae</taxon>
        <taxon>Castilleja</taxon>
    </lineage>
</organism>
<evidence type="ECO:0000313" key="3">
    <source>
        <dbReference type="Proteomes" id="UP001632038"/>
    </source>
</evidence>
<dbReference type="PANTHER" id="PTHR46702:SF2">
    <property type="entry name" value="DNA LIGASE (DUF1666)"/>
    <property type="match status" value="1"/>
</dbReference>
<name>A0ABD3C8S3_9LAMI</name>
<feature type="region of interest" description="Disordered" evidence="1">
    <location>
        <begin position="434"/>
        <end position="482"/>
    </location>
</feature>
<feature type="compositionally biased region" description="Basic and acidic residues" evidence="1">
    <location>
        <begin position="81"/>
        <end position="90"/>
    </location>
</feature>
<gene>
    <name evidence="2" type="ORF">CASFOL_029511</name>
</gene>
<proteinExistence type="predicted"/>
<dbReference type="EMBL" id="JAVIJP010000047">
    <property type="protein sequence ID" value="KAL3625962.1"/>
    <property type="molecule type" value="Genomic_DNA"/>
</dbReference>
<evidence type="ECO:0000313" key="2">
    <source>
        <dbReference type="EMBL" id="KAL3625962.1"/>
    </source>
</evidence>
<dbReference type="AlphaFoldDB" id="A0ABD3C8S3"/>
<keyword evidence="3" id="KW-1185">Reference proteome</keyword>
<evidence type="ECO:0000256" key="1">
    <source>
        <dbReference type="SAM" id="MobiDB-lite"/>
    </source>
</evidence>
<evidence type="ECO:0008006" key="4">
    <source>
        <dbReference type="Google" id="ProtNLM"/>
    </source>
</evidence>
<reference evidence="3" key="1">
    <citation type="journal article" date="2024" name="IScience">
        <title>Strigolactones Initiate the Formation of Haustorium-like Structures in Castilleja.</title>
        <authorList>
            <person name="Buerger M."/>
            <person name="Peterson D."/>
            <person name="Chory J."/>
        </authorList>
    </citation>
    <scope>NUCLEOTIDE SEQUENCE [LARGE SCALE GENOMIC DNA]</scope>
</reference>
<dbReference type="InterPro" id="IPR012870">
    <property type="entry name" value="DUF1666"/>
</dbReference>
<sequence>MIISTGQGPRKCCNVLKKHLLVFSTSSQAISYSSSSSSISPLFFLPSYSSSLEAIHFTKGSNQGVYDQFSDEDIEEQNEDSFDHNSEETRYSTPAIDSSDDDEMEILVNDTNSESNKYVPTSNLFIRNSLQMSPNNIIDTRQCQIRNPILLEKEISQDNKLLVEEHVNFGDTFTIGSTSKDSSEWRSSSINCTEDPFSSSSRRSCPKWESCTVFQKYDEEMMFLDTISQQKLHETETLRSIMVSPRSISERIVHKLRRTRSKKAAEFGQNPYHELESAYVAQICLTWEALNWNYNYFKTRDYDAGCPAYVSQQFQQFQVLLQRYIENEPYEHGRRPEIYARMRIMAPKLLQVPQYRDTDEDDEREEGQISSSRIPSSSFIRIMEESMRTFMNFLKRDKKNKYKKILVDLLRISNRRGSSADTRNLVLLLKKINKKKGKAKRGSSNGELVEKKEVESGGGDGDNDGPNRPYSGVKSVENERFE</sequence>
<accession>A0ABD3C8S3</accession>